<evidence type="ECO:0000313" key="4">
    <source>
        <dbReference type="EMBL" id="MFC3859377.1"/>
    </source>
</evidence>
<feature type="domain" description="Excalibur calcium-binding" evidence="3">
    <location>
        <begin position="100"/>
        <end position="136"/>
    </location>
</feature>
<keyword evidence="5" id="KW-1185">Reference proteome</keyword>
<evidence type="ECO:0000313" key="5">
    <source>
        <dbReference type="Proteomes" id="UP001595748"/>
    </source>
</evidence>
<dbReference type="Proteomes" id="UP001595748">
    <property type="component" value="Unassembled WGS sequence"/>
</dbReference>
<dbReference type="SMART" id="SM00894">
    <property type="entry name" value="Excalibur"/>
    <property type="match status" value="1"/>
</dbReference>
<dbReference type="RefSeq" id="WP_380075542.1">
    <property type="nucleotide sequence ID" value="NZ_JBHRZF010000011.1"/>
</dbReference>
<feature type="signal peptide" evidence="1">
    <location>
        <begin position="1"/>
        <end position="18"/>
    </location>
</feature>
<keyword evidence="1" id="KW-0732">Signal</keyword>
<dbReference type="Pfam" id="PF08239">
    <property type="entry name" value="SH3_3"/>
    <property type="match status" value="1"/>
</dbReference>
<proteinExistence type="predicted"/>
<dbReference type="Pfam" id="PF05901">
    <property type="entry name" value="Excalibur"/>
    <property type="match status" value="1"/>
</dbReference>
<feature type="domain" description="SH3b" evidence="2">
    <location>
        <begin position="18"/>
        <end position="78"/>
    </location>
</feature>
<dbReference type="InterPro" id="IPR008613">
    <property type="entry name" value="Excalibur_Ca-bd_domain"/>
</dbReference>
<gene>
    <name evidence="4" type="ORF">ACFOPQ_01130</name>
</gene>
<comment type="caution">
    <text evidence="4">The sequence shown here is derived from an EMBL/GenBank/DDBJ whole genome shotgun (WGS) entry which is preliminary data.</text>
</comment>
<accession>A0ABV8A4C3</accession>
<dbReference type="EMBL" id="JBHRZF010000011">
    <property type="protein sequence ID" value="MFC3859377.1"/>
    <property type="molecule type" value="Genomic_DNA"/>
</dbReference>
<protein>
    <submittedName>
        <fullName evidence="4">Excalibur calcium-binding domain-containing protein</fullName>
    </submittedName>
</protein>
<dbReference type="InterPro" id="IPR003646">
    <property type="entry name" value="SH3-like_bac-type"/>
</dbReference>
<name>A0ABV8A4C3_9DEIO</name>
<reference evidence="5" key="1">
    <citation type="journal article" date="2019" name="Int. J. Syst. Evol. Microbiol.">
        <title>The Global Catalogue of Microorganisms (GCM) 10K type strain sequencing project: providing services to taxonomists for standard genome sequencing and annotation.</title>
        <authorList>
            <consortium name="The Broad Institute Genomics Platform"/>
            <consortium name="The Broad Institute Genome Sequencing Center for Infectious Disease"/>
            <person name="Wu L."/>
            <person name="Ma J."/>
        </authorList>
    </citation>
    <scope>NUCLEOTIDE SEQUENCE [LARGE SCALE GENOMIC DNA]</scope>
    <source>
        <strain evidence="5">CCTCC AB 2013263</strain>
    </source>
</reference>
<feature type="chain" id="PRO_5046712938" evidence="1">
    <location>
        <begin position="19"/>
        <end position="136"/>
    </location>
</feature>
<evidence type="ECO:0000259" key="2">
    <source>
        <dbReference type="SMART" id="SM00287"/>
    </source>
</evidence>
<dbReference type="SMART" id="SM00287">
    <property type="entry name" value="SH3b"/>
    <property type="match status" value="1"/>
</dbReference>
<evidence type="ECO:0000256" key="1">
    <source>
        <dbReference type="SAM" id="SignalP"/>
    </source>
</evidence>
<dbReference type="Gene3D" id="2.30.30.40">
    <property type="entry name" value="SH3 Domains"/>
    <property type="match status" value="1"/>
</dbReference>
<organism evidence="4 5">
    <name type="scientific">Deinococcus antarcticus</name>
    <dbReference type="NCBI Taxonomy" id="1298767"/>
    <lineage>
        <taxon>Bacteria</taxon>
        <taxon>Thermotogati</taxon>
        <taxon>Deinococcota</taxon>
        <taxon>Deinococci</taxon>
        <taxon>Deinococcales</taxon>
        <taxon>Deinococcaceae</taxon>
        <taxon>Deinococcus</taxon>
    </lineage>
</organism>
<evidence type="ECO:0000259" key="3">
    <source>
        <dbReference type="SMART" id="SM00894"/>
    </source>
</evidence>
<sequence>MRKAILATALALTTTALAATATTTSNVTLRAKPSTSSQSLGIVPNGTILTVACEGNWCRTTYKGRGGYVSKAYVRAMTASPALAVPVVPAPAPSGGSDVYYANCTAARAAGAAPIYRGEPGYRSRLDRDNDGVACE</sequence>